<dbReference type="EMBL" id="GBXM01039845">
    <property type="protein sequence ID" value="JAH68732.1"/>
    <property type="molecule type" value="Transcribed_RNA"/>
</dbReference>
<organism evidence="1">
    <name type="scientific">Anguilla anguilla</name>
    <name type="common">European freshwater eel</name>
    <name type="synonym">Muraena anguilla</name>
    <dbReference type="NCBI Taxonomy" id="7936"/>
    <lineage>
        <taxon>Eukaryota</taxon>
        <taxon>Metazoa</taxon>
        <taxon>Chordata</taxon>
        <taxon>Craniata</taxon>
        <taxon>Vertebrata</taxon>
        <taxon>Euteleostomi</taxon>
        <taxon>Actinopterygii</taxon>
        <taxon>Neopterygii</taxon>
        <taxon>Teleostei</taxon>
        <taxon>Anguilliformes</taxon>
        <taxon>Anguillidae</taxon>
        <taxon>Anguilla</taxon>
    </lineage>
</organism>
<evidence type="ECO:0000313" key="1">
    <source>
        <dbReference type="EMBL" id="JAH68732.1"/>
    </source>
</evidence>
<reference evidence="1" key="1">
    <citation type="submission" date="2014-11" db="EMBL/GenBank/DDBJ databases">
        <authorList>
            <person name="Amaro Gonzalez C."/>
        </authorList>
    </citation>
    <scope>NUCLEOTIDE SEQUENCE</scope>
</reference>
<dbReference type="AlphaFoldDB" id="A0A0E9USF9"/>
<accession>A0A0E9USF9</accession>
<protein>
    <submittedName>
        <fullName evidence="1">Uncharacterized protein</fullName>
    </submittedName>
</protein>
<reference evidence="1" key="2">
    <citation type="journal article" date="2015" name="Fish Shellfish Immunol.">
        <title>Early steps in the European eel (Anguilla anguilla)-Vibrio vulnificus interaction in the gills: Role of the RtxA13 toxin.</title>
        <authorList>
            <person name="Callol A."/>
            <person name="Pajuelo D."/>
            <person name="Ebbesson L."/>
            <person name="Teles M."/>
            <person name="MacKenzie S."/>
            <person name="Amaro C."/>
        </authorList>
    </citation>
    <scope>NUCLEOTIDE SEQUENCE</scope>
</reference>
<sequence>MQCLGCCGLPFNQLPAKAFTRHADSNR</sequence>
<name>A0A0E9USF9_ANGAN</name>
<proteinExistence type="predicted"/>